<dbReference type="InterPro" id="IPR050400">
    <property type="entry name" value="Bact_Cytoskel_RodZ"/>
</dbReference>
<dbReference type="eggNOG" id="COG1426">
    <property type="taxonomic scope" value="Bacteria"/>
</dbReference>
<protein>
    <submittedName>
        <fullName evidence="2">Membrane protein</fullName>
    </submittedName>
</protein>
<keyword evidence="1" id="KW-1133">Transmembrane helix</keyword>
<gene>
    <name evidence="2" type="ORF">SAMEA3906487_04031</name>
</gene>
<dbReference type="OrthoDB" id="8561330at2"/>
<name>A0A157Q6L7_9BORD</name>
<dbReference type="EMBL" id="LT546645">
    <property type="protein sequence ID" value="SAI74101.1"/>
    <property type="molecule type" value="Genomic_DNA"/>
</dbReference>
<sequence length="164" mass="17588">MTQDSAKAASFSPVAPAVAGGGSVGAALRDLRVAKGWSLEDVSNRIKFSVRQIDALEREQWDELPTGVSLRGLMRNYARLLGADGTAVVASLDGEARAVVSANLGANRNLHSGGLPVDEERSSSSWGWILVIIALVAVGVGYAFWQGWLPQQWLPTQWFSKLNP</sequence>
<dbReference type="SUPFAM" id="SSF47413">
    <property type="entry name" value="lambda repressor-like DNA-binding domains"/>
    <property type="match status" value="1"/>
</dbReference>
<dbReference type="RefSeq" id="WP_025512587.1">
    <property type="nucleotide sequence ID" value="NZ_CP016340.1"/>
</dbReference>
<evidence type="ECO:0000256" key="1">
    <source>
        <dbReference type="SAM" id="Phobius"/>
    </source>
</evidence>
<dbReference type="PANTHER" id="PTHR34475:SF1">
    <property type="entry name" value="CYTOSKELETON PROTEIN RODZ"/>
    <property type="match status" value="1"/>
</dbReference>
<evidence type="ECO:0000313" key="2">
    <source>
        <dbReference type="EMBL" id="SAI74101.1"/>
    </source>
</evidence>
<dbReference type="AlphaFoldDB" id="A0A157Q6L7"/>
<dbReference type="KEGG" id="btrm:SAMEA390648704031"/>
<feature type="transmembrane region" description="Helical" evidence="1">
    <location>
        <begin position="126"/>
        <end position="145"/>
    </location>
</feature>
<dbReference type="Gene3D" id="1.10.260.40">
    <property type="entry name" value="lambda repressor-like DNA-binding domains"/>
    <property type="match status" value="1"/>
</dbReference>
<dbReference type="Proteomes" id="UP000076825">
    <property type="component" value="Chromosome 1"/>
</dbReference>
<dbReference type="STRING" id="123899.SAMEA3906487_04031"/>
<dbReference type="PATRIC" id="fig|123899.6.peg.4027"/>
<dbReference type="InterPro" id="IPR010982">
    <property type="entry name" value="Lambda_DNA-bd_dom_sf"/>
</dbReference>
<keyword evidence="3" id="KW-1185">Reference proteome</keyword>
<dbReference type="CDD" id="cd00093">
    <property type="entry name" value="HTH_XRE"/>
    <property type="match status" value="1"/>
</dbReference>
<accession>A0A157Q6L7</accession>
<dbReference type="PANTHER" id="PTHR34475">
    <property type="match status" value="1"/>
</dbReference>
<dbReference type="Pfam" id="PF13413">
    <property type="entry name" value="HTH_25"/>
    <property type="match status" value="1"/>
</dbReference>
<dbReference type="GO" id="GO:0003677">
    <property type="term" value="F:DNA binding"/>
    <property type="evidence" value="ECO:0007669"/>
    <property type="project" value="InterPro"/>
</dbReference>
<dbReference type="GeneID" id="56588752"/>
<organism evidence="2 3">
    <name type="scientific">Bordetella trematum</name>
    <dbReference type="NCBI Taxonomy" id="123899"/>
    <lineage>
        <taxon>Bacteria</taxon>
        <taxon>Pseudomonadati</taxon>
        <taxon>Pseudomonadota</taxon>
        <taxon>Betaproteobacteria</taxon>
        <taxon>Burkholderiales</taxon>
        <taxon>Alcaligenaceae</taxon>
        <taxon>Bordetella</taxon>
    </lineage>
</organism>
<keyword evidence="1" id="KW-0812">Transmembrane</keyword>
<dbReference type="InterPro" id="IPR001387">
    <property type="entry name" value="Cro/C1-type_HTH"/>
</dbReference>
<reference evidence="2 3" key="1">
    <citation type="submission" date="2016-04" db="EMBL/GenBank/DDBJ databases">
        <authorList>
            <consortium name="Pathogen Informatics"/>
        </authorList>
    </citation>
    <scope>NUCLEOTIDE SEQUENCE [LARGE SCALE GENOMIC DNA]</scope>
    <source>
        <strain evidence="2 3">H044680328</strain>
    </source>
</reference>
<proteinExistence type="predicted"/>
<keyword evidence="1" id="KW-0472">Membrane</keyword>
<evidence type="ECO:0000313" key="3">
    <source>
        <dbReference type="Proteomes" id="UP000076825"/>
    </source>
</evidence>